<dbReference type="EMBL" id="MW591569">
    <property type="protein sequence ID" value="QSQ87248.1"/>
    <property type="molecule type" value="Genomic_DNA"/>
</dbReference>
<evidence type="ECO:0000256" key="3">
    <source>
        <dbReference type="ARBA" id="ARBA00022780"/>
    </source>
</evidence>
<sequence>MILKSFILGNLVSLCMKIVNSVVVVGLYYGFLTTFSMGPSYLFLLRARVIEEGEEGTEKKVSATTGFITGQFMMFISIYYAPLHLALGRPHTITVLALPYLLFHFFWNNHKHFFDYGSTTRNSMRNLSIQFVFLNNLIFQLFNHFILPSSMLVRLVNIYMFRCNNKMLFVTSSFVGWLIGHILFMKWVGLILVWIQQNNSIRSNVLFRSNKYLVSELKNSMARIFSILLFITCVYSLGRIPSPIFTKKLKETSETEEREEETDVEIETTSETKGTKQGSAEEDPSSSLFSEEKEDPDKIDETEEIQVNGKEKTKDEFHFHFKETWYKNRPLYETFYLDGNQENSKLEILIEKKKKNLFWFEKPLVTILFDSKRWNRPFRYIKNDPFQNAVRNEMSQYFFYTCRSDGKENFSFTYPASLSTFLEMVQRKMFLFTTEKLPSVELYNHWNHKNEQKKKNLSNEFLSRVQALDKGYLVLNTLQKRTRLCNDKTKKEYLPKIYDPLLSGSYRRKILFFFSPSTLNKTSIKNSTEMVWINKIHLILLISNYIEFEPKADRKSFSTEIAYCLNLINEFAGKSISSFHFKGFPLFPDYKEEKMNLELLQILKFVFDPVLANSKNKTIRKNSTGINGGIKEIKKKVPRWSYKVIEEFEQQETENEENMSENHEIRSRKAKRVVIFTDNQQNTATTKNTKDTTNFDQIDEVTLIRYSQHSDFRRDIIKGSMRAQRRKIAIFELFQANAHSPLFLDRLEKSLFFSFNISELIKTMFINWMCKNTEFRISDSTYTDIEKKTPENKKKDEDKREDDKREERTRIEIAEAWDSILFSQVIRSLILVTQSILRKYIILPSLIIVKNVIRILFFQIPEWSEDLKDWRGEMHVKCTYNGVQLSEKEFPKNWLTDGIQIKILFPFRLKPWHRSKLKSPNEDPLKKKAQKNDFCFLTVWGMEAELPFCSPRKRLSLFEPIFKKLEKKIIKMKKKVFRVITILEERIHFFLNFSKEKKNWVIKNIFFRKELINKFSKSKGNRILLSGVKEIYELNATKKEKDSLINNNNRMSQKLSPSMRRSMIWANFSLTEKKMKDLSARRKMILNQIEKIAKEKEKKIITSETNISPNKKSYNTKIFKSSKNISQILKRRNARLAHKFHFFLKIVIERISIDIFLHIINIPRINAQLCLESTNKILNKYIYNNEENHKKIDKINQNTIHFISILNLKKSLNHSNIAIMNKNSQILCGISSLSQAYVFYKLSQIKIINLYKLRSILQYHGLFLKNEIKDFFRAQGLFNFELKEKKEKNVRNSVMNQWKNWLKSHYQYKYDLSPIRWSRLIPQKWRNRINQHSIVQNKKLNKWNLYEKDPLIHYEKKNDFETDSLPNQKKHFKKHYRYNLLSYKSINYENKKDSDISGSPLQINNNKQRISYNYNTNKRKFFDMLEGIPINNYLVEDDIIDREKSPDRKFFDWNMLNLCLRKKVGIESWIDTGSEDKKNTKTNKYKIIEKKNLFFITIHQDQEVNSSNQKRGGVDWMGMNEEIQKGLISNFELWFFRKFVILYNTYKITPWAIPIQSLLLNCNRNENESKNKQINEKKNGDLFSSISSNETKIQIIELENRNHEEKESEDQVDFGSVFANQEKDIEEDYMGLGMTKHRHKKQKKSHTEVELDFFLKTYLCFQLRWNGSLNQKIIKNIKVYCLLLRLTNPREIIISSIQRQEISLNVLMIQNYLTLTELMKKGILIIEPVRLSVKNDEQFLLYQTVGILLVHKNKQQINKKYRDKIDSISIDSIERHQSLIGNRDKNNYYLLVPENILSPKRRRELRILISFTFKNKNNIPINIEICNGNNIKNCGPFFQKSKDFYRDKNKLIKLKFFLWPNFRLEDLACMNRYWFDTNNASRFSMVRIYIYPRLSFW</sequence>
<keyword evidence="4" id="KW-1133">Transmembrane helix</keyword>
<dbReference type="Pfam" id="PF05758">
    <property type="entry name" value="Ycf1"/>
    <property type="match status" value="1"/>
</dbReference>
<dbReference type="PANTHER" id="PTHR33163:SF40">
    <property type="entry name" value="PROTEIN TIC 214"/>
    <property type="match status" value="1"/>
</dbReference>
<dbReference type="GO" id="GO:0009706">
    <property type="term" value="C:chloroplast inner membrane"/>
    <property type="evidence" value="ECO:0007669"/>
    <property type="project" value="UniProtKB-SubCell"/>
</dbReference>
<geneLocation type="chloroplast" evidence="7"/>
<feature type="region of interest" description="Disordered" evidence="6">
    <location>
        <begin position="250"/>
        <end position="303"/>
    </location>
</feature>
<keyword evidence="5" id="KW-0175">Coiled coil</keyword>
<proteinExistence type="inferred from homology"/>
<keyword evidence="3 4" id="KW-1001">Plastid inner membrane</keyword>
<keyword evidence="4" id="KW-0813">Transport</keyword>
<accession>A0A8A0Y473</accession>
<dbReference type="GeneID" id="67790295"/>
<dbReference type="InterPro" id="IPR008896">
    <property type="entry name" value="TIC214"/>
</dbReference>
<evidence type="ECO:0000256" key="6">
    <source>
        <dbReference type="SAM" id="MobiDB-lite"/>
    </source>
</evidence>
<gene>
    <name evidence="7" type="primary">ycf1</name>
    <name evidence="4" type="synonym">TIC214</name>
</gene>
<reference evidence="7" key="1">
    <citation type="submission" date="2021-02" db="EMBL/GenBank/DDBJ databases">
        <title>Plukenetia Volubilis chloroplast, complete genome.</title>
        <authorList>
            <person name="Villanueva-Corrales S."/>
            <person name="Garcia-Botero C."/>
            <person name="Garces-Cardona F.J."/>
            <person name="Ramirez-Rios V."/>
            <person name="Villanueva-Mejia D.F."/>
            <person name="Alvarez J.C."/>
        </authorList>
    </citation>
    <scope>NUCLEOTIDE SEQUENCE</scope>
</reference>
<comment type="subcellular location">
    <subcellularLocation>
        <location evidence="2">Plastid</location>
        <location evidence="2">Chloroplast inner membrane</location>
        <topology evidence="2">Multi-pass membrane protein</topology>
    </subcellularLocation>
</comment>
<feature type="transmembrane region" description="Helical" evidence="4">
    <location>
        <begin position="31"/>
        <end position="49"/>
    </location>
</feature>
<dbReference type="RefSeq" id="YP_010177424.1">
    <property type="nucleotide sequence ID" value="NC_058006.1"/>
</dbReference>
<feature type="transmembrane region" description="Helical" evidence="4">
    <location>
        <begin position="87"/>
        <end position="107"/>
    </location>
</feature>
<comment type="similarity">
    <text evidence="4">Belongs to the TIC214 family.</text>
</comment>
<dbReference type="PANTHER" id="PTHR33163">
    <property type="entry name" value="PROTEIN TIC 214-RELATED"/>
    <property type="match status" value="1"/>
</dbReference>
<evidence type="ECO:0000256" key="2">
    <source>
        <dbReference type="ARBA" id="ARBA00004478"/>
    </source>
</evidence>
<feature type="transmembrane region" description="Helical" evidence="4">
    <location>
        <begin position="221"/>
        <end position="238"/>
    </location>
</feature>
<evidence type="ECO:0000256" key="1">
    <source>
        <dbReference type="ARBA" id="ARBA00002515"/>
    </source>
</evidence>
<keyword evidence="4" id="KW-0812">Transmembrane</keyword>
<name>A0A8A0Y473_9ROSI</name>
<comment type="subunit">
    <text evidence="4">Part of the Tic complex.</text>
</comment>
<protein>
    <recommendedName>
        <fullName evidence="4">Protein TIC 214</fullName>
    </recommendedName>
    <alternativeName>
        <fullName evidence="4">Translocon at the inner envelope membrane of chloroplasts 214</fullName>
    </alternativeName>
</protein>
<feature type="transmembrane region" description="Helical" evidence="4">
    <location>
        <begin position="167"/>
        <end position="195"/>
    </location>
</feature>
<feature type="compositionally biased region" description="Acidic residues" evidence="6">
    <location>
        <begin position="256"/>
        <end position="268"/>
    </location>
</feature>
<feature type="compositionally biased region" description="Acidic residues" evidence="6">
    <location>
        <begin position="292"/>
        <end position="303"/>
    </location>
</feature>
<feature type="transmembrane region" description="Helical" evidence="4">
    <location>
        <begin position="127"/>
        <end position="147"/>
    </location>
</feature>
<keyword evidence="4 7" id="KW-0150">Chloroplast</keyword>
<keyword evidence="4" id="KW-0653">Protein transport</keyword>
<feature type="transmembrane region" description="Helical" evidence="4">
    <location>
        <begin position="61"/>
        <end position="81"/>
    </location>
</feature>
<feature type="coiled-coil region" evidence="5">
    <location>
        <begin position="1034"/>
        <end position="1095"/>
    </location>
</feature>
<keyword evidence="4" id="KW-0472">Membrane</keyword>
<comment type="function">
    <text evidence="1 4">Involved in protein precursor import into chloroplasts. May be part of an intermediate translocation complex acting as a protein-conducting channel at the inner envelope.</text>
</comment>
<evidence type="ECO:0000256" key="4">
    <source>
        <dbReference type="RuleBase" id="RU364085"/>
    </source>
</evidence>
<evidence type="ECO:0000313" key="7">
    <source>
        <dbReference type="EMBL" id="QSQ87248.1"/>
    </source>
</evidence>
<evidence type="ECO:0000256" key="5">
    <source>
        <dbReference type="SAM" id="Coils"/>
    </source>
</evidence>
<keyword evidence="4 7" id="KW-0934">Plastid</keyword>
<organism evidence="7">
    <name type="scientific">Plukenetia volubilis</name>
    <dbReference type="NCBI Taxonomy" id="316893"/>
    <lineage>
        <taxon>Eukaryota</taxon>
        <taxon>Viridiplantae</taxon>
        <taxon>Streptophyta</taxon>
        <taxon>Embryophyta</taxon>
        <taxon>Tracheophyta</taxon>
        <taxon>Spermatophyta</taxon>
        <taxon>Magnoliopsida</taxon>
        <taxon>eudicotyledons</taxon>
        <taxon>Gunneridae</taxon>
        <taxon>Pentapetalae</taxon>
        <taxon>rosids</taxon>
        <taxon>fabids</taxon>
        <taxon>Malpighiales</taxon>
        <taxon>Euphorbiaceae</taxon>
        <taxon>Acalyphoideae</taxon>
        <taxon>Plukenetieae</taxon>
        <taxon>Plukenetia</taxon>
    </lineage>
</organism>
<dbReference type="GO" id="GO:0015031">
    <property type="term" value="P:protein transport"/>
    <property type="evidence" value="ECO:0007669"/>
    <property type="project" value="UniProtKB-KW"/>
</dbReference>